<dbReference type="InterPro" id="IPR023214">
    <property type="entry name" value="HAD_sf"/>
</dbReference>
<dbReference type="InterPro" id="IPR006379">
    <property type="entry name" value="HAD-SF_hydro_IIB"/>
</dbReference>
<dbReference type="GO" id="GO:0005829">
    <property type="term" value="C:cytosol"/>
    <property type="evidence" value="ECO:0007669"/>
    <property type="project" value="TreeGrafter"/>
</dbReference>
<keyword evidence="2" id="KW-1185">Reference proteome</keyword>
<dbReference type="GO" id="GO:0016791">
    <property type="term" value="F:phosphatase activity"/>
    <property type="evidence" value="ECO:0007669"/>
    <property type="project" value="TreeGrafter"/>
</dbReference>
<dbReference type="PATRIC" id="fig|119224.3.peg.365"/>
<dbReference type="Pfam" id="PF08282">
    <property type="entry name" value="Hydrolase_3"/>
    <property type="match status" value="1"/>
</dbReference>
<gene>
    <name evidence="1" type="ORF">AKK44_04170</name>
</gene>
<dbReference type="SUPFAM" id="SSF56784">
    <property type="entry name" value="HAD-like"/>
    <property type="match status" value="1"/>
</dbReference>
<dbReference type="GO" id="GO:0000287">
    <property type="term" value="F:magnesium ion binding"/>
    <property type="evidence" value="ECO:0007669"/>
    <property type="project" value="TreeGrafter"/>
</dbReference>
<dbReference type="SFLD" id="SFLDG01140">
    <property type="entry name" value="C2.B:_Phosphomannomutase_and_P"/>
    <property type="match status" value="1"/>
</dbReference>
<dbReference type="Proteomes" id="UP000049578">
    <property type="component" value="Unassembled WGS sequence"/>
</dbReference>
<dbReference type="NCBIfam" id="TIGR00099">
    <property type="entry name" value="Cof-subfamily"/>
    <property type="match status" value="1"/>
</dbReference>
<dbReference type="AlphaFoldDB" id="A0A0P6S7V6"/>
<dbReference type="InterPro" id="IPR036412">
    <property type="entry name" value="HAD-like_sf"/>
</dbReference>
<dbReference type="NCBIfam" id="TIGR01484">
    <property type="entry name" value="HAD-SF-IIB"/>
    <property type="match status" value="1"/>
</dbReference>
<evidence type="ECO:0000313" key="2">
    <source>
        <dbReference type="Proteomes" id="UP000049578"/>
    </source>
</evidence>
<dbReference type="RefSeq" id="WP_054278646.1">
    <property type="nucleotide sequence ID" value="NZ_LHQM01000013.1"/>
</dbReference>
<dbReference type="EMBL" id="LHQM01000013">
    <property type="protein sequence ID" value="KPJ22436.1"/>
    <property type="molecule type" value="Genomic_DNA"/>
</dbReference>
<protein>
    <submittedName>
        <fullName evidence="1">Haloacid dehalogenase</fullName>
    </submittedName>
</protein>
<proteinExistence type="predicted"/>
<evidence type="ECO:0000313" key="1">
    <source>
        <dbReference type="EMBL" id="KPJ22436.1"/>
    </source>
</evidence>
<dbReference type="PROSITE" id="PS01228">
    <property type="entry name" value="COF_1"/>
    <property type="match status" value="1"/>
</dbReference>
<dbReference type="SFLD" id="SFLDS00003">
    <property type="entry name" value="Haloacid_Dehalogenase"/>
    <property type="match status" value="1"/>
</dbReference>
<sequence>MTSVKLLALDLDGTLYSDDKVISLKNKEALAAARKKGVAIVITTGRPLRAIGDLLEELDLCHPDHYCITFNGGLVQQTTGEVLAKHALTFQEVQEIHRALDGVGLPTDILSDGCVYSLSSRDGRSSQYPLANPLLTFVNIESIDDLPRDIIYNKIVTVTSPDFLDRQLAQLPPALFAHFEAFKSRDIIFEVMPKGVHKAAGLALLCQHLGIDARQVMAIGDEANDVSMLTWAGRGVAMANAVASAKAAADVVTQATNNQSGVAEAIQHYIVNEEN</sequence>
<organism evidence="1 2">
    <name type="scientific">Streptococcus phocae</name>
    <dbReference type="NCBI Taxonomy" id="119224"/>
    <lineage>
        <taxon>Bacteria</taxon>
        <taxon>Bacillati</taxon>
        <taxon>Bacillota</taxon>
        <taxon>Bacilli</taxon>
        <taxon>Lactobacillales</taxon>
        <taxon>Streptococcaceae</taxon>
        <taxon>Streptococcus</taxon>
    </lineage>
</organism>
<dbReference type="PANTHER" id="PTHR10000">
    <property type="entry name" value="PHOSPHOSERINE PHOSPHATASE"/>
    <property type="match status" value="1"/>
</dbReference>
<dbReference type="Gene3D" id="3.40.50.1000">
    <property type="entry name" value="HAD superfamily/HAD-like"/>
    <property type="match status" value="1"/>
</dbReference>
<dbReference type="Gene3D" id="3.30.1240.10">
    <property type="match status" value="1"/>
</dbReference>
<dbReference type="SFLD" id="SFLDG01144">
    <property type="entry name" value="C2.B.4:_PGP_Like"/>
    <property type="match status" value="1"/>
</dbReference>
<accession>A0A0P6S7V6</accession>
<reference evidence="1 2" key="1">
    <citation type="submission" date="2015-08" db="EMBL/GenBank/DDBJ databases">
        <title>Genome sequence of Streptococcus phocae subsp. phocae ATCC 51973T isolated from liver specimen obtained from seal.</title>
        <authorList>
            <person name="Avendano-Herrera R."/>
        </authorList>
    </citation>
    <scope>NUCLEOTIDE SEQUENCE [LARGE SCALE GENOMIC DNA]</scope>
    <source>
        <strain evidence="1 2">ATCC 51973</strain>
    </source>
</reference>
<dbReference type="InterPro" id="IPR000150">
    <property type="entry name" value="Cof"/>
</dbReference>
<comment type="caution">
    <text evidence="1">The sequence shown here is derived from an EMBL/GenBank/DDBJ whole genome shotgun (WGS) entry which is preliminary data.</text>
</comment>
<dbReference type="STRING" id="119224.AKK44_04170"/>
<name>A0A0P6S7V6_9STRE</name>
<dbReference type="PANTHER" id="PTHR10000:SF8">
    <property type="entry name" value="HAD SUPERFAMILY HYDROLASE-LIKE, TYPE 3"/>
    <property type="match status" value="1"/>
</dbReference>
<dbReference type="CDD" id="cd07516">
    <property type="entry name" value="HAD_Pase"/>
    <property type="match status" value="1"/>
</dbReference>